<evidence type="ECO:0000256" key="1">
    <source>
        <dbReference type="SAM" id="MobiDB-lite"/>
    </source>
</evidence>
<proteinExistence type="predicted"/>
<protein>
    <submittedName>
        <fullName evidence="2">Uncharacterized protein</fullName>
    </submittedName>
</protein>
<dbReference type="EMBL" id="HBHY01003474">
    <property type="protein sequence ID" value="CAE0128916.1"/>
    <property type="molecule type" value="Transcribed_RNA"/>
</dbReference>
<feature type="compositionally biased region" description="Basic and acidic residues" evidence="1">
    <location>
        <begin position="121"/>
        <end position="134"/>
    </location>
</feature>
<name>A0A7S3F5L8_9VIRI</name>
<evidence type="ECO:0000313" key="2">
    <source>
        <dbReference type="EMBL" id="CAE0128916.1"/>
    </source>
</evidence>
<feature type="compositionally biased region" description="Gly residues" evidence="1">
    <location>
        <begin position="88"/>
        <end position="97"/>
    </location>
</feature>
<accession>A0A7S3F5L8</accession>
<gene>
    <name evidence="2" type="ORF">PSIN1315_LOCUS2263</name>
</gene>
<dbReference type="AlphaFoldDB" id="A0A7S3F5L8"/>
<reference evidence="2" key="1">
    <citation type="submission" date="2021-01" db="EMBL/GenBank/DDBJ databases">
        <authorList>
            <person name="Corre E."/>
            <person name="Pelletier E."/>
            <person name="Niang G."/>
            <person name="Scheremetjew M."/>
            <person name="Finn R."/>
            <person name="Kale V."/>
            <person name="Holt S."/>
            <person name="Cochrane G."/>
            <person name="Meng A."/>
            <person name="Brown T."/>
            <person name="Cohen L."/>
        </authorList>
    </citation>
    <scope>NUCLEOTIDE SEQUENCE</scope>
    <source>
        <strain evidence="2">RCC927</strain>
    </source>
</reference>
<sequence length="134" mass="13202">MGSMGSMGYVPQQQAQGAPSDSDGGDSVRNGTPGSTKRRGSTRDDATFCSAGGIDEGCGGANMGPTLAERQHSGGGSGSARRSSSKSGSGGSGGSGSGSEKVAPRASRATPHSGADLLQRIQDEKGILDDKAEV</sequence>
<feature type="region of interest" description="Disordered" evidence="1">
    <location>
        <begin position="1"/>
        <end position="134"/>
    </location>
</feature>
<organism evidence="2">
    <name type="scientific">Prasinoderma singulare</name>
    <dbReference type="NCBI Taxonomy" id="676789"/>
    <lineage>
        <taxon>Eukaryota</taxon>
        <taxon>Viridiplantae</taxon>
        <taxon>Prasinodermophyta</taxon>
        <taxon>Prasinodermophyceae</taxon>
        <taxon>Prasinodermales</taxon>
        <taxon>Prasinodermaceae</taxon>
        <taxon>Prasinoderma</taxon>
    </lineage>
</organism>